<keyword evidence="2" id="KW-0732">Signal</keyword>
<protein>
    <submittedName>
        <fullName evidence="3">Uncharacterized protein</fullName>
    </submittedName>
</protein>
<reference evidence="3 4" key="1">
    <citation type="submission" date="2023-04" db="EMBL/GenBank/DDBJ databases">
        <title>Genome of Basidiobolus ranarum AG-B5.</title>
        <authorList>
            <person name="Stajich J.E."/>
            <person name="Carter-House D."/>
            <person name="Gryganskyi A."/>
        </authorList>
    </citation>
    <scope>NUCLEOTIDE SEQUENCE [LARGE SCALE GENOMIC DNA]</scope>
    <source>
        <strain evidence="3 4">AG-B5</strain>
    </source>
</reference>
<dbReference type="EMBL" id="JASJQH010008172">
    <property type="protein sequence ID" value="KAK9694664.1"/>
    <property type="molecule type" value="Genomic_DNA"/>
</dbReference>
<feature type="compositionally biased region" description="Low complexity" evidence="1">
    <location>
        <begin position="158"/>
        <end position="168"/>
    </location>
</feature>
<evidence type="ECO:0000313" key="4">
    <source>
        <dbReference type="Proteomes" id="UP001479436"/>
    </source>
</evidence>
<evidence type="ECO:0000256" key="2">
    <source>
        <dbReference type="SAM" id="SignalP"/>
    </source>
</evidence>
<keyword evidence="4" id="KW-1185">Reference proteome</keyword>
<comment type="caution">
    <text evidence="3">The sequence shown here is derived from an EMBL/GenBank/DDBJ whole genome shotgun (WGS) entry which is preliminary data.</text>
</comment>
<organism evidence="3 4">
    <name type="scientific">Basidiobolus ranarum</name>
    <dbReference type="NCBI Taxonomy" id="34480"/>
    <lineage>
        <taxon>Eukaryota</taxon>
        <taxon>Fungi</taxon>
        <taxon>Fungi incertae sedis</taxon>
        <taxon>Zoopagomycota</taxon>
        <taxon>Entomophthoromycotina</taxon>
        <taxon>Basidiobolomycetes</taxon>
        <taxon>Basidiobolales</taxon>
        <taxon>Basidiobolaceae</taxon>
        <taxon>Basidiobolus</taxon>
    </lineage>
</organism>
<feature type="chain" id="PRO_5046106179" evidence="2">
    <location>
        <begin position="22"/>
        <end position="210"/>
    </location>
</feature>
<gene>
    <name evidence="3" type="ORF">K7432_013335</name>
</gene>
<name>A0ABR2VRL2_9FUNG</name>
<proteinExistence type="predicted"/>
<sequence length="210" mass="23701">MTGAFFKHMYLICFCAVSVLASIDFDYLSIKPTYNAGDFMELNVINTPEANLVGDPTITLILFDEFGKLKLQTIFGPKPLTDLPRRKPYLAHYWEIPTEINSEYEAGTLYRIKMIYSQAQKGSNEVVTATKEHRVTIRGLKAVPGDKPNPLYNGKHIPQPQEQQESSRPYPPPVQQSETESDVTVEPIHLSDGATWAYSMVKTLLVHLLI</sequence>
<accession>A0ABR2VRL2</accession>
<evidence type="ECO:0000256" key="1">
    <source>
        <dbReference type="SAM" id="MobiDB-lite"/>
    </source>
</evidence>
<feature type="region of interest" description="Disordered" evidence="1">
    <location>
        <begin position="144"/>
        <end position="183"/>
    </location>
</feature>
<dbReference type="Proteomes" id="UP001479436">
    <property type="component" value="Unassembled WGS sequence"/>
</dbReference>
<evidence type="ECO:0000313" key="3">
    <source>
        <dbReference type="EMBL" id="KAK9694664.1"/>
    </source>
</evidence>
<feature type="signal peptide" evidence="2">
    <location>
        <begin position="1"/>
        <end position="21"/>
    </location>
</feature>